<organism evidence="1 2">
    <name type="scientific">Saccharopolyspora shandongensis</name>
    <dbReference type="NCBI Taxonomy" id="418495"/>
    <lineage>
        <taxon>Bacteria</taxon>
        <taxon>Bacillati</taxon>
        <taxon>Actinomycetota</taxon>
        <taxon>Actinomycetes</taxon>
        <taxon>Pseudonocardiales</taxon>
        <taxon>Pseudonocardiaceae</taxon>
        <taxon>Saccharopolyspora</taxon>
    </lineage>
</organism>
<keyword evidence="2" id="KW-1185">Reference proteome</keyword>
<dbReference type="AlphaFoldDB" id="A0A1H3ALT5"/>
<dbReference type="EMBL" id="FNOK01000009">
    <property type="protein sequence ID" value="SDX30672.1"/>
    <property type="molecule type" value="Genomic_DNA"/>
</dbReference>
<evidence type="ECO:0000313" key="2">
    <source>
        <dbReference type="Proteomes" id="UP000199529"/>
    </source>
</evidence>
<evidence type="ECO:0000313" key="1">
    <source>
        <dbReference type="EMBL" id="SDX30672.1"/>
    </source>
</evidence>
<accession>A0A1H3ALT5</accession>
<dbReference type="STRING" id="418495.SAMN05216215_1009184"/>
<name>A0A1H3ALT5_9PSEU</name>
<dbReference type="Proteomes" id="UP000199529">
    <property type="component" value="Unassembled WGS sequence"/>
</dbReference>
<gene>
    <name evidence="1" type="ORF">SAMN05216215_1009184</name>
</gene>
<sequence>MDIRSNIESGGGVGEAPRRRTCRLPTAGVDGFVVQRRYADVFFH</sequence>
<reference evidence="2" key="1">
    <citation type="submission" date="2016-10" db="EMBL/GenBank/DDBJ databases">
        <authorList>
            <person name="Varghese N."/>
            <person name="Submissions S."/>
        </authorList>
    </citation>
    <scope>NUCLEOTIDE SEQUENCE [LARGE SCALE GENOMIC DNA]</scope>
    <source>
        <strain evidence="2">CGMCC 4.3530</strain>
    </source>
</reference>
<protein>
    <submittedName>
        <fullName evidence="1">Uncharacterized protein</fullName>
    </submittedName>
</protein>
<proteinExistence type="predicted"/>